<evidence type="ECO:0000313" key="7">
    <source>
        <dbReference type="Proteomes" id="UP000239648"/>
    </source>
</evidence>
<dbReference type="EMBL" id="PTIU01000001">
    <property type="protein sequence ID" value="PPK56490.1"/>
    <property type="molecule type" value="Genomic_DNA"/>
</dbReference>
<reference evidence="5 6" key="2">
    <citation type="submission" date="2018-02" db="EMBL/GenBank/DDBJ databases">
        <title>Subsurface microbial communities from deep shales in Ohio and West Virginia, USA.</title>
        <authorList>
            <person name="Wrighton K."/>
        </authorList>
    </citation>
    <scope>NUCLEOTIDE SEQUENCE [LARGE SCALE GENOMIC DNA]</scope>
    <source>
        <strain evidence="5 6">UTICA-S1B9</strain>
    </source>
</reference>
<dbReference type="EMBL" id="PTIT01000001">
    <property type="protein sequence ID" value="PPK53676.1"/>
    <property type="molecule type" value="Genomic_DNA"/>
</dbReference>
<dbReference type="Gene3D" id="3.40.50.11550">
    <property type="match status" value="1"/>
</dbReference>
<evidence type="ECO:0000259" key="3">
    <source>
        <dbReference type="Pfam" id="PF04187"/>
    </source>
</evidence>
<name>A0A2S6GAS8_9GAMM</name>
<evidence type="ECO:0000313" key="4">
    <source>
        <dbReference type="EMBL" id="PPK53676.1"/>
    </source>
</evidence>
<proteinExistence type="predicted"/>
<dbReference type="Pfam" id="PF04187">
    <property type="entry name" value="Cofac_haem_bdg"/>
    <property type="match status" value="1"/>
</dbReference>
<dbReference type="InterPro" id="IPR016773">
    <property type="entry name" value="Fe3_uptake_reg_CjrA_prd"/>
</dbReference>
<feature type="chain" id="PRO_5015447302" evidence="2">
    <location>
        <begin position="20"/>
        <end position="332"/>
    </location>
</feature>
<feature type="signal peptide" evidence="2">
    <location>
        <begin position="1"/>
        <end position="19"/>
    </location>
</feature>
<dbReference type="Proteomes" id="UP000239648">
    <property type="component" value="Unassembled WGS sequence"/>
</dbReference>
<evidence type="ECO:0000256" key="1">
    <source>
        <dbReference type="SAM" id="MobiDB-lite"/>
    </source>
</evidence>
<feature type="domain" description="Haem-binding uptake Tiki superfamily ChaN" evidence="3">
    <location>
        <begin position="54"/>
        <end position="262"/>
    </location>
</feature>
<reference evidence="4 7" key="1">
    <citation type="submission" date="2018-02" db="EMBL/GenBank/DDBJ databases">
        <title>Deep subsurface shale carbon reservoir microbial communities from Ohio and West Virginia, USA.</title>
        <authorList>
            <person name="Wrighton K."/>
        </authorList>
    </citation>
    <scope>NUCLEOTIDE SEQUENCE [LARGE SCALE GENOMIC DNA]</scope>
    <source>
        <strain evidence="4 7">UTICA-S1B6</strain>
    </source>
</reference>
<keyword evidence="2" id="KW-0732">Signal</keyword>
<dbReference type="SUPFAM" id="SSF159501">
    <property type="entry name" value="EreA/ChaN-like"/>
    <property type="match status" value="1"/>
</dbReference>
<feature type="region of interest" description="Disordered" evidence="1">
    <location>
        <begin position="311"/>
        <end position="332"/>
    </location>
</feature>
<protein>
    <submittedName>
        <fullName evidence="4 5">Iron-regulated protein</fullName>
    </submittedName>
</protein>
<dbReference type="AlphaFoldDB" id="A0A2S6GAS8"/>
<dbReference type="PIRSF" id="PIRSF020419">
    <property type="entry name" value="Fe_uptake_reg_CjrA_prd"/>
    <property type="match status" value="1"/>
</dbReference>
<sequence length="332" mass="37692">MRLYFAALALFTLTLPGCAAMPSDTAMLTPPESQYDARLVDPQTGQLLSVPELASRLSETDVVVIGEFHGHHGSHLLQARLQQALFQHNPAQILSMEQFNLDHQQVLDDYLEGRLGETEMLEDAQAWDNYRASYRPVVEFARQHHLPVMAANAPADVVRCVGRQGPAYLDTLAPAQRDQLPDSPFLDTPAYKEKFVEAIQGSHGTDNESLSERMRNTYRAQLLRDNTMAERILHAREEHPNHQVIHLTGTFHSEERLGTVAVLEKRAPKLSVALISPVIWANDTEQMPLEDNRNRGDYLYFIQPLPEEYKDEDRRRKAMQARFSRSKPADCD</sequence>
<gene>
    <name evidence="5" type="ORF">B0H24_1001190</name>
    <name evidence="4" type="ORF">BY455_101190</name>
</gene>
<organism evidence="5 6">
    <name type="scientific">Marinobacter persicus</name>
    <dbReference type="NCBI Taxonomy" id="930118"/>
    <lineage>
        <taxon>Bacteria</taxon>
        <taxon>Pseudomonadati</taxon>
        <taxon>Pseudomonadota</taxon>
        <taxon>Gammaproteobacteria</taxon>
        <taxon>Pseudomonadales</taxon>
        <taxon>Marinobacteraceae</taxon>
        <taxon>Marinobacter</taxon>
    </lineage>
</organism>
<accession>A0A2S6GAS8</accession>
<keyword evidence="7" id="KW-1185">Reference proteome</keyword>
<dbReference type="CDD" id="cd14727">
    <property type="entry name" value="ChanN-like"/>
    <property type="match status" value="1"/>
</dbReference>
<dbReference type="RefSeq" id="WP_258075504.1">
    <property type="nucleotide sequence ID" value="NZ_PTIT01000001.1"/>
</dbReference>
<evidence type="ECO:0000256" key="2">
    <source>
        <dbReference type="SAM" id="SignalP"/>
    </source>
</evidence>
<evidence type="ECO:0000313" key="6">
    <source>
        <dbReference type="Proteomes" id="UP000239446"/>
    </source>
</evidence>
<dbReference type="Proteomes" id="UP000239446">
    <property type="component" value="Unassembled WGS sequence"/>
</dbReference>
<evidence type="ECO:0000313" key="5">
    <source>
        <dbReference type="EMBL" id="PPK56490.1"/>
    </source>
</evidence>
<dbReference type="InterPro" id="IPR007314">
    <property type="entry name" value="Cofac_haem-bd_dom"/>
</dbReference>
<comment type="caution">
    <text evidence="5">The sequence shown here is derived from an EMBL/GenBank/DDBJ whole genome shotgun (WGS) entry which is preliminary data.</text>
</comment>